<accession>A0ABM9JJJ4</accession>
<gene>
    <name evidence="4" type="ORF">LMG19083_02796</name>
</gene>
<proteinExistence type="predicted"/>
<evidence type="ECO:0000256" key="1">
    <source>
        <dbReference type="ARBA" id="ARBA00022729"/>
    </source>
</evidence>
<keyword evidence="5" id="KW-1185">Reference proteome</keyword>
<comment type="caution">
    <text evidence="4">The sequence shown here is derived from an EMBL/GenBank/DDBJ whole genome shotgun (WGS) entry which is preliminary data.</text>
</comment>
<evidence type="ECO:0000313" key="5">
    <source>
        <dbReference type="Proteomes" id="UP001189813"/>
    </source>
</evidence>
<reference evidence="4 5" key="1">
    <citation type="submission" date="2023-07" db="EMBL/GenBank/DDBJ databases">
        <authorList>
            <person name="Peeters C."/>
        </authorList>
    </citation>
    <scope>NUCLEOTIDE SEQUENCE [LARGE SCALE GENOMIC DNA]</scope>
    <source>
        <strain evidence="4 5">LMG 19083</strain>
    </source>
</reference>
<evidence type="ECO:0000259" key="3">
    <source>
        <dbReference type="Pfam" id="PF00419"/>
    </source>
</evidence>
<dbReference type="PANTHER" id="PTHR33420">
    <property type="entry name" value="FIMBRIAL SUBUNIT ELFA-RELATED"/>
    <property type="match status" value="1"/>
</dbReference>
<dbReference type="Pfam" id="PF00419">
    <property type="entry name" value="Fimbrial"/>
    <property type="match status" value="1"/>
</dbReference>
<keyword evidence="1 2" id="KW-0732">Signal</keyword>
<dbReference type="Proteomes" id="UP001189813">
    <property type="component" value="Unassembled WGS sequence"/>
</dbReference>
<name>A0ABM9JJJ4_9RALS</name>
<dbReference type="InterPro" id="IPR008966">
    <property type="entry name" value="Adhesion_dom_sf"/>
</dbReference>
<evidence type="ECO:0000313" key="4">
    <source>
        <dbReference type="EMBL" id="CAJ0795951.1"/>
    </source>
</evidence>
<dbReference type="InterPro" id="IPR000259">
    <property type="entry name" value="Adhesion_dom_fimbrial"/>
</dbReference>
<feature type="domain" description="Fimbrial-type adhesion" evidence="3">
    <location>
        <begin position="228"/>
        <end position="365"/>
    </location>
</feature>
<protein>
    <recommendedName>
        <fullName evidence="3">Fimbrial-type adhesion domain-containing protein</fullName>
    </recommendedName>
</protein>
<dbReference type="InterPro" id="IPR036937">
    <property type="entry name" value="Adhesion_dom_fimbrial_sf"/>
</dbReference>
<evidence type="ECO:0000256" key="2">
    <source>
        <dbReference type="SAM" id="SignalP"/>
    </source>
</evidence>
<feature type="signal peptide" evidence="2">
    <location>
        <begin position="1"/>
        <end position="42"/>
    </location>
</feature>
<dbReference type="Gene3D" id="2.60.40.3310">
    <property type="match status" value="1"/>
</dbReference>
<dbReference type="Gene3D" id="2.60.40.1090">
    <property type="entry name" value="Fimbrial-type adhesion domain"/>
    <property type="match status" value="1"/>
</dbReference>
<dbReference type="SUPFAM" id="SSF49401">
    <property type="entry name" value="Bacterial adhesins"/>
    <property type="match status" value="1"/>
</dbReference>
<dbReference type="InterPro" id="IPR050263">
    <property type="entry name" value="Bact_Fimbrial_Adh_Pro"/>
</dbReference>
<organism evidence="4 5">
    <name type="scientific">Ralstonia psammae</name>
    <dbReference type="NCBI Taxonomy" id="3058598"/>
    <lineage>
        <taxon>Bacteria</taxon>
        <taxon>Pseudomonadati</taxon>
        <taxon>Pseudomonadota</taxon>
        <taxon>Betaproteobacteria</taxon>
        <taxon>Burkholderiales</taxon>
        <taxon>Burkholderiaceae</taxon>
        <taxon>Ralstonia</taxon>
    </lineage>
</organism>
<dbReference type="PANTHER" id="PTHR33420:SF3">
    <property type="entry name" value="FIMBRIAL SUBUNIT ELFA"/>
    <property type="match status" value="1"/>
</dbReference>
<dbReference type="EMBL" id="CATZBU010000006">
    <property type="protein sequence ID" value="CAJ0795951.1"/>
    <property type="molecule type" value="Genomic_DNA"/>
</dbReference>
<sequence length="365" mass="37919">MTFQISRDSHPNKIHKERPNWASGFHAAIGIALAFASLTAQAAATCSGGGAFRMVSMPATLSVPRDALSGANLTGWILGPVDSDAFKCNTTDINSAGAGVMYVGSGTDAGIRIVGPGGGAADAQVFTTNIQGIGLAVAGRIYSNTCGWSAWTPNKPVYPNIITKVSCNGRIQPNGGQIAFAYVKINNSIPAGGNVTSETALSLYPQHMGNQLGGTWSPNYYQASSTQIIPQTCLTPNVNVDMGTVRTNVFAGIGTKATLKPFIISLLNCPSGIKTVSYQIDPVTSILDSSNSVVALASAGATGVGLQLMTSSGTRLPLRQPIAFSGYNWTGGNFSIPMLAAYYQTGSVVTPGPANTFLLFTMTYQ</sequence>
<feature type="chain" id="PRO_5045469023" description="Fimbrial-type adhesion domain-containing protein" evidence="2">
    <location>
        <begin position="43"/>
        <end position="365"/>
    </location>
</feature>